<organism evidence="1">
    <name type="scientific">Setaria italica</name>
    <name type="common">Foxtail millet</name>
    <name type="synonym">Panicum italicum</name>
    <dbReference type="NCBI Taxonomy" id="4555"/>
    <lineage>
        <taxon>Eukaryota</taxon>
        <taxon>Viridiplantae</taxon>
        <taxon>Streptophyta</taxon>
        <taxon>Embryophyta</taxon>
        <taxon>Tracheophyta</taxon>
        <taxon>Spermatophyta</taxon>
        <taxon>Magnoliopsida</taxon>
        <taxon>Liliopsida</taxon>
        <taxon>Poales</taxon>
        <taxon>Poaceae</taxon>
        <taxon>PACMAD clade</taxon>
        <taxon>Panicoideae</taxon>
        <taxon>Panicodae</taxon>
        <taxon>Paniceae</taxon>
        <taxon>Cenchrinae</taxon>
        <taxon>Setaria</taxon>
    </lineage>
</organism>
<reference evidence="1" key="2">
    <citation type="submission" date="2015-07" db="EMBL/GenBank/DDBJ databases">
        <authorList>
            <person name="Noorani M."/>
        </authorList>
    </citation>
    <scope>NUCLEOTIDE SEQUENCE</scope>
    <source>
        <strain evidence="1">Yugu1</strain>
    </source>
</reference>
<protein>
    <submittedName>
        <fullName evidence="1">Uncharacterized protein</fullName>
    </submittedName>
</protein>
<reference evidence="1" key="1">
    <citation type="journal article" date="2012" name="Nat. Biotechnol.">
        <title>Reference genome sequence of the model plant Setaria.</title>
        <authorList>
            <person name="Bennetzen J.L."/>
            <person name="Schmutz J."/>
            <person name="Wang H."/>
            <person name="Percifield R."/>
            <person name="Hawkins J."/>
            <person name="Pontaroli A.C."/>
            <person name="Estep M."/>
            <person name="Feng L."/>
            <person name="Vaughn J.N."/>
            <person name="Grimwood J."/>
            <person name="Jenkins J."/>
            <person name="Barry K."/>
            <person name="Lindquist E."/>
            <person name="Hellsten U."/>
            <person name="Deshpande S."/>
            <person name="Wang X."/>
            <person name="Wu X."/>
            <person name="Mitros T."/>
            <person name="Triplett J."/>
            <person name="Yang X."/>
            <person name="Ye C.Y."/>
            <person name="Mauro-Herrera M."/>
            <person name="Wang L."/>
            <person name="Li P."/>
            <person name="Sharma M."/>
            <person name="Sharma R."/>
            <person name="Ronald P.C."/>
            <person name="Panaud O."/>
            <person name="Kellogg E.A."/>
            <person name="Brutnell T.P."/>
            <person name="Doust A.N."/>
            <person name="Tuskan G.A."/>
            <person name="Rokhsar D."/>
            <person name="Devos K.M."/>
        </authorList>
    </citation>
    <scope>NUCLEOTIDE SEQUENCE [LARGE SCALE GENOMIC DNA]</scope>
    <source>
        <strain evidence="1">Yugu1</strain>
    </source>
</reference>
<dbReference type="EMBL" id="CM003528">
    <property type="protein sequence ID" value="RCV07111.1"/>
    <property type="molecule type" value="Genomic_DNA"/>
</dbReference>
<dbReference type="AlphaFoldDB" id="A0A368PMW0"/>
<accession>A0A368PMW0</accession>
<gene>
    <name evidence="1" type="ORF">SETIT_1G218000v2</name>
</gene>
<sequence length="122" mass="13522">MPDTPREIPHLVRGHRQMTGLQKLSCFQSVSESDDITSAKFLPLCFLLFLLQKTKHHGDHFCCVVHVSARQSHMTPQAAGQGSLWASGRGRSRSWMAMEWSPSCAHPALVTKSHVHGGYASL</sequence>
<evidence type="ECO:0000313" key="1">
    <source>
        <dbReference type="EMBL" id="RCV07111.1"/>
    </source>
</evidence>
<proteinExistence type="predicted"/>
<name>A0A368PMW0_SETIT</name>